<evidence type="ECO:0000313" key="7">
    <source>
        <dbReference type="EMBL" id="THU60168.1"/>
    </source>
</evidence>
<keyword evidence="8" id="KW-1185">Reference proteome</keyword>
<comment type="caution">
    <text evidence="7">The sequence shown here is derived from an EMBL/GenBank/DDBJ whole genome shotgun (WGS) entry which is preliminary data.</text>
</comment>
<evidence type="ECO:0000313" key="8">
    <source>
        <dbReference type="Proteomes" id="UP000317650"/>
    </source>
</evidence>
<protein>
    <recommendedName>
        <fullName evidence="9">Cytochrome P450 family protein</fullName>
    </recommendedName>
</protein>
<dbReference type="Pfam" id="PF00067">
    <property type="entry name" value="p450"/>
    <property type="match status" value="1"/>
</dbReference>
<comment type="cofactor">
    <cofactor evidence="5">
        <name>heme</name>
        <dbReference type="ChEBI" id="CHEBI:30413"/>
    </cofactor>
</comment>
<proteinExistence type="inferred from homology"/>
<evidence type="ECO:0000256" key="1">
    <source>
        <dbReference type="ARBA" id="ARBA00010617"/>
    </source>
</evidence>
<dbReference type="SUPFAM" id="SSF48264">
    <property type="entry name" value="Cytochrome P450"/>
    <property type="match status" value="1"/>
</dbReference>
<keyword evidence="3 6" id="KW-0560">Oxidoreductase</keyword>
<dbReference type="InterPro" id="IPR036396">
    <property type="entry name" value="Cyt_P450_sf"/>
</dbReference>
<dbReference type="GO" id="GO:0006629">
    <property type="term" value="P:lipid metabolic process"/>
    <property type="evidence" value="ECO:0007669"/>
    <property type="project" value="UniProtKB-ARBA"/>
</dbReference>
<dbReference type="Proteomes" id="UP000317650">
    <property type="component" value="Chromosome 7"/>
</dbReference>
<dbReference type="PRINTS" id="PR00385">
    <property type="entry name" value="P450"/>
</dbReference>
<keyword evidence="2 5" id="KW-0479">Metal-binding</keyword>
<dbReference type="Gene3D" id="1.10.630.10">
    <property type="entry name" value="Cytochrome P450"/>
    <property type="match status" value="1"/>
</dbReference>
<evidence type="ECO:0008006" key="9">
    <source>
        <dbReference type="Google" id="ProtNLM"/>
    </source>
</evidence>
<dbReference type="GO" id="GO:0020037">
    <property type="term" value="F:heme binding"/>
    <property type="evidence" value="ECO:0007669"/>
    <property type="project" value="InterPro"/>
</dbReference>
<evidence type="ECO:0000256" key="5">
    <source>
        <dbReference type="PIRSR" id="PIRSR602401-1"/>
    </source>
</evidence>
<dbReference type="PANTHER" id="PTHR24296">
    <property type="entry name" value="CYTOCHROME P450"/>
    <property type="match status" value="1"/>
</dbReference>
<dbReference type="GO" id="GO:0016705">
    <property type="term" value="F:oxidoreductase activity, acting on paired donors, with incorporation or reduction of molecular oxygen"/>
    <property type="evidence" value="ECO:0007669"/>
    <property type="project" value="InterPro"/>
</dbReference>
<organism evidence="7 8">
    <name type="scientific">Musa balbisiana</name>
    <name type="common">Banana</name>
    <dbReference type="NCBI Taxonomy" id="52838"/>
    <lineage>
        <taxon>Eukaryota</taxon>
        <taxon>Viridiplantae</taxon>
        <taxon>Streptophyta</taxon>
        <taxon>Embryophyta</taxon>
        <taxon>Tracheophyta</taxon>
        <taxon>Spermatophyta</taxon>
        <taxon>Magnoliopsida</taxon>
        <taxon>Liliopsida</taxon>
        <taxon>Zingiberales</taxon>
        <taxon>Musaceae</taxon>
        <taxon>Musa</taxon>
    </lineage>
</organism>
<gene>
    <name evidence="7" type="ORF">C4D60_Mb07t09790</name>
</gene>
<dbReference type="PRINTS" id="PR00463">
    <property type="entry name" value="EP450I"/>
</dbReference>
<dbReference type="STRING" id="52838.A0A4S8JE76"/>
<dbReference type="EMBL" id="PYDT01000005">
    <property type="protein sequence ID" value="THU60168.1"/>
    <property type="molecule type" value="Genomic_DNA"/>
</dbReference>
<evidence type="ECO:0000256" key="6">
    <source>
        <dbReference type="RuleBase" id="RU000461"/>
    </source>
</evidence>
<feature type="binding site" description="axial binding residue" evidence="5">
    <location>
        <position position="456"/>
    </location>
    <ligand>
        <name>heme</name>
        <dbReference type="ChEBI" id="CHEBI:30413"/>
    </ligand>
    <ligandPart>
        <name>Fe</name>
        <dbReference type="ChEBI" id="CHEBI:18248"/>
    </ligandPart>
</feature>
<reference evidence="7 8" key="1">
    <citation type="journal article" date="2019" name="Nat. Plants">
        <title>Genome sequencing of Musa balbisiana reveals subgenome evolution and function divergence in polyploid bananas.</title>
        <authorList>
            <person name="Yao X."/>
        </authorList>
    </citation>
    <scope>NUCLEOTIDE SEQUENCE [LARGE SCALE GENOMIC DNA]</scope>
    <source>
        <strain evidence="8">cv. DH-PKW</strain>
        <tissue evidence="7">Leaves</tissue>
    </source>
</reference>
<dbReference type="AlphaFoldDB" id="A0A4S8JE76"/>
<dbReference type="GO" id="GO:0004497">
    <property type="term" value="F:monooxygenase activity"/>
    <property type="evidence" value="ECO:0007669"/>
    <property type="project" value="UniProtKB-KW"/>
</dbReference>
<evidence type="ECO:0000256" key="2">
    <source>
        <dbReference type="ARBA" id="ARBA00022723"/>
    </source>
</evidence>
<name>A0A4S8JE76_MUSBA</name>
<sequence>MEFFLGSSLFFLLPLLLFSFLCPALLFFSKRPFSSPANGCSSLKSYFLMGHLPHLIKNRRRLLEWSAELILASPTGTVTVAPVVFTGNPSNVEHMAKANFGNYPKYGAFISPVRDLLGCGILNVNGEEWRLQRKAASYALNTTSLRAFVFDQVDREIVGRLFPLMREASQSDEVLDLQDVLDRFAFDTICSLVLGEDPGCLGGCHGSEEKEGERFFRAFGDAVHLSVERALQPLPLVWKAKKWLDIGSERRLRESMAIVHGFVDRCMRSRRMRTSGDGGTDFLSRFDQRELNSNELIRDILINFVLAGRDTTPAALTWFFWVLASQPQVANKIREEIELIRSRRAEEDGSRASFTMEELREMNYLQAATSESLRLYPPVPLVPRSCSEEEELPDGARMRKGWVLMYNAYAMGRRDEIWGEDCGEFKPERWLEEEEGVFRAKSPFVYPVFHGGPRMCMGKDVAYVQMKAIAASILERFEMEVVEASGRHQLLMTMRMEGGLLVRVKERSSGKCAWNAPSI</sequence>
<keyword evidence="6" id="KW-0503">Monooxygenase</keyword>
<keyword evidence="5 6" id="KW-0349">Heme</keyword>
<comment type="similarity">
    <text evidence="1 6">Belongs to the cytochrome P450 family.</text>
</comment>
<dbReference type="CDD" id="cd11064">
    <property type="entry name" value="CYP86A"/>
    <property type="match status" value="1"/>
</dbReference>
<keyword evidence="4 5" id="KW-0408">Iron</keyword>
<evidence type="ECO:0000256" key="3">
    <source>
        <dbReference type="ARBA" id="ARBA00023002"/>
    </source>
</evidence>
<evidence type="ECO:0000256" key="4">
    <source>
        <dbReference type="ARBA" id="ARBA00023004"/>
    </source>
</evidence>
<accession>A0A4S8JE76</accession>
<dbReference type="InterPro" id="IPR002401">
    <property type="entry name" value="Cyt_P450_E_grp-I"/>
</dbReference>
<dbReference type="GO" id="GO:0005506">
    <property type="term" value="F:iron ion binding"/>
    <property type="evidence" value="ECO:0007669"/>
    <property type="project" value="InterPro"/>
</dbReference>
<dbReference type="InterPro" id="IPR001128">
    <property type="entry name" value="Cyt_P450"/>
</dbReference>
<dbReference type="PROSITE" id="PS00086">
    <property type="entry name" value="CYTOCHROME_P450"/>
    <property type="match status" value="1"/>
</dbReference>
<dbReference type="InterPro" id="IPR017972">
    <property type="entry name" value="Cyt_P450_CS"/>
</dbReference>